<sequence length="58" mass="6273">MSLATVMQNQPQHCLPTAILSSLSTGENITYEIIPQISSFPQPLSSEVRARGVNPSEC</sequence>
<organism evidence="1 2">
    <name type="scientific">Piloderma croceum (strain F 1598)</name>
    <dbReference type="NCBI Taxonomy" id="765440"/>
    <lineage>
        <taxon>Eukaryota</taxon>
        <taxon>Fungi</taxon>
        <taxon>Dikarya</taxon>
        <taxon>Basidiomycota</taxon>
        <taxon>Agaricomycotina</taxon>
        <taxon>Agaricomycetes</taxon>
        <taxon>Agaricomycetidae</taxon>
        <taxon>Atheliales</taxon>
        <taxon>Atheliaceae</taxon>
        <taxon>Piloderma</taxon>
    </lineage>
</organism>
<proteinExistence type="predicted"/>
<dbReference type="HOGENOM" id="CLU_2979906_0_0_1"/>
<accession>A0A0C3FN63</accession>
<evidence type="ECO:0000313" key="2">
    <source>
        <dbReference type="Proteomes" id="UP000054166"/>
    </source>
</evidence>
<name>A0A0C3FN63_PILCF</name>
<reference evidence="2" key="2">
    <citation type="submission" date="2015-01" db="EMBL/GenBank/DDBJ databases">
        <title>Evolutionary Origins and Diversification of the Mycorrhizal Mutualists.</title>
        <authorList>
            <consortium name="DOE Joint Genome Institute"/>
            <consortium name="Mycorrhizal Genomics Consortium"/>
            <person name="Kohler A."/>
            <person name="Kuo A."/>
            <person name="Nagy L.G."/>
            <person name="Floudas D."/>
            <person name="Copeland A."/>
            <person name="Barry K.W."/>
            <person name="Cichocki N."/>
            <person name="Veneault-Fourrey C."/>
            <person name="LaButti K."/>
            <person name="Lindquist E.A."/>
            <person name="Lipzen A."/>
            <person name="Lundell T."/>
            <person name="Morin E."/>
            <person name="Murat C."/>
            <person name="Riley R."/>
            <person name="Ohm R."/>
            <person name="Sun H."/>
            <person name="Tunlid A."/>
            <person name="Henrissat B."/>
            <person name="Grigoriev I.V."/>
            <person name="Hibbett D.S."/>
            <person name="Martin F."/>
        </authorList>
    </citation>
    <scope>NUCLEOTIDE SEQUENCE [LARGE SCALE GENOMIC DNA]</scope>
    <source>
        <strain evidence="2">F 1598</strain>
    </source>
</reference>
<evidence type="ECO:0000313" key="1">
    <source>
        <dbReference type="EMBL" id="KIM81139.1"/>
    </source>
</evidence>
<keyword evidence="2" id="KW-1185">Reference proteome</keyword>
<dbReference type="AlphaFoldDB" id="A0A0C3FN63"/>
<dbReference type="EMBL" id="KN833000">
    <property type="protein sequence ID" value="KIM81139.1"/>
    <property type="molecule type" value="Genomic_DNA"/>
</dbReference>
<dbReference type="InParanoid" id="A0A0C3FN63"/>
<reference evidence="1 2" key="1">
    <citation type="submission" date="2014-04" db="EMBL/GenBank/DDBJ databases">
        <authorList>
            <consortium name="DOE Joint Genome Institute"/>
            <person name="Kuo A."/>
            <person name="Tarkka M."/>
            <person name="Buscot F."/>
            <person name="Kohler A."/>
            <person name="Nagy L.G."/>
            <person name="Floudas D."/>
            <person name="Copeland A."/>
            <person name="Barry K.W."/>
            <person name="Cichocki N."/>
            <person name="Veneault-Fourrey C."/>
            <person name="LaButti K."/>
            <person name="Lindquist E.A."/>
            <person name="Lipzen A."/>
            <person name="Lundell T."/>
            <person name="Morin E."/>
            <person name="Murat C."/>
            <person name="Sun H."/>
            <person name="Tunlid A."/>
            <person name="Henrissat B."/>
            <person name="Grigoriev I.V."/>
            <person name="Hibbett D.S."/>
            <person name="Martin F."/>
            <person name="Nordberg H.P."/>
            <person name="Cantor M.N."/>
            <person name="Hua S.X."/>
        </authorList>
    </citation>
    <scope>NUCLEOTIDE SEQUENCE [LARGE SCALE GENOMIC DNA]</scope>
    <source>
        <strain evidence="1 2">F 1598</strain>
    </source>
</reference>
<gene>
    <name evidence="1" type="ORF">PILCRDRAFT_821574</name>
</gene>
<protein>
    <submittedName>
        <fullName evidence="1">Uncharacterized protein</fullName>
    </submittedName>
</protein>
<dbReference type="Proteomes" id="UP000054166">
    <property type="component" value="Unassembled WGS sequence"/>
</dbReference>